<feature type="transmembrane region" description="Helical" evidence="1">
    <location>
        <begin position="102"/>
        <end position="122"/>
    </location>
</feature>
<dbReference type="AlphaFoldDB" id="S8AFU8"/>
<gene>
    <name evidence="2" type="ORF">H072_6150</name>
</gene>
<feature type="transmembrane region" description="Helical" evidence="1">
    <location>
        <begin position="21"/>
        <end position="46"/>
    </location>
</feature>
<reference evidence="2 3" key="1">
    <citation type="journal article" date="2013" name="PLoS Genet.">
        <title>Genomic mechanisms accounting for the adaptation to parasitism in nematode-trapping fungi.</title>
        <authorList>
            <person name="Meerupati T."/>
            <person name="Andersson K.M."/>
            <person name="Friman E."/>
            <person name="Kumar D."/>
            <person name="Tunlid A."/>
            <person name="Ahren D."/>
        </authorList>
    </citation>
    <scope>NUCLEOTIDE SEQUENCE [LARGE SCALE GENOMIC DNA]</scope>
    <source>
        <strain evidence="2 3">CBS 200.50</strain>
    </source>
</reference>
<evidence type="ECO:0000313" key="3">
    <source>
        <dbReference type="Proteomes" id="UP000015100"/>
    </source>
</evidence>
<comment type="caution">
    <text evidence="2">The sequence shown here is derived from an EMBL/GenBank/DDBJ whole genome shotgun (WGS) entry which is preliminary data.</text>
</comment>
<keyword evidence="1" id="KW-0472">Membrane</keyword>
<proteinExistence type="predicted"/>
<protein>
    <submittedName>
        <fullName evidence="2">Uncharacterized protein</fullName>
    </submittedName>
</protein>
<dbReference type="HOGENOM" id="CLU_1481941_0_0_1"/>
<evidence type="ECO:0000256" key="1">
    <source>
        <dbReference type="SAM" id="Phobius"/>
    </source>
</evidence>
<evidence type="ECO:0000313" key="2">
    <source>
        <dbReference type="EMBL" id="EPS40041.1"/>
    </source>
</evidence>
<organism evidence="2 3">
    <name type="scientific">Dactylellina haptotyla (strain CBS 200.50)</name>
    <name type="common">Nematode-trapping fungus</name>
    <name type="synonym">Monacrosporium haptotylum</name>
    <dbReference type="NCBI Taxonomy" id="1284197"/>
    <lineage>
        <taxon>Eukaryota</taxon>
        <taxon>Fungi</taxon>
        <taxon>Dikarya</taxon>
        <taxon>Ascomycota</taxon>
        <taxon>Pezizomycotina</taxon>
        <taxon>Orbiliomycetes</taxon>
        <taxon>Orbiliales</taxon>
        <taxon>Orbiliaceae</taxon>
        <taxon>Dactylellina</taxon>
    </lineage>
</organism>
<keyword evidence="1" id="KW-0812">Transmembrane</keyword>
<reference evidence="3" key="2">
    <citation type="submission" date="2013-04" db="EMBL/GenBank/DDBJ databases">
        <title>Genomic mechanisms accounting for the adaptation to parasitism in nematode-trapping fungi.</title>
        <authorList>
            <person name="Ahren D.G."/>
        </authorList>
    </citation>
    <scope>NUCLEOTIDE SEQUENCE [LARGE SCALE GENOMIC DNA]</scope>
    <source>
        <strain evidence="3">CBS 200.50</strain>
    </source>
</reference>
<feature type="transmembrane region" description="Helical" evidence="1">
    <location>
        <begin position="142"/>
        <end position="163"/>
    </location>
</feature>
<keyword evidence="3" id="KW-1185">Reference proteome</keyword>
<dbReference type="Proteomes" id="UP000015100">
    <property type="component" value="Unassembled WGS sequence"/>
</dbReference>
<name>S8AFU8_DACHA</name>
<dbReference type="EMBL" id="AQGS01000439">
    <property type="protein sequence ID" value="EPS40041.1"/>
    <property type="molecule type" value="Genomic_DNA"/>
</dbReference>
<sequence>MDRQERPVSNLRKSFKFVIRWLYTFPVRIFLIIGMLIQIFEIVLLVDWNAWILSPPGTGGPDMTKWKDWTFVTTATVYLIFSILMGLGWIICLILNAYPPVGLWLVVAEGLKDIPMLVSTFSRSKTIYRKKDDEWDRFSSSGLLWVPVVFTFLFFGIVLLAYANRFSLNRWGLGKQVGLKEA</sequence>
<keyword evidence="1" id="KW-1133">Transmembrane helix</keyword>
<accession>S8AFU8</accession>
<feature type="transmembrane region" description="Helical" evidence="1">
    <location>
        <begin position="69"/>
        <end position="95"/>
    </location>
</feature>